<evidence type="ECO:0000313" key="10">
    <source>
        <dbReference type="Proteomes" id="UP000270697"/>
    </source>
</evidence>
<evidence type="ECO:0000256" key="5">
    <source>
        <dbReference type="ARBA" id="ARBA00022989"/>
    </source>
</evidence>
<dbReference type="Pfam" id="PF07690">
    <property type="entry name" value="MFS_1"/>
    <property type="match status" value="1"/>
</dbReference>
<keyword evidence="3" id="KW-1003">Cell membrane</keyword>
<evidence type="ECO:0000256" key="1">
    <source>
        <dbReference type="ARBA" id="ARBA00004651"/>
    </source>
</evidence>
<feature type="transmembrane region" description="Helical" evidence="7">
    <location>
        <begin position="139"/>
        <end position="159"/>
    </location>
</feature>
<feature type="domain" description="Major facilitator superfamily (MFS) profile" evidence="8">
    <location>
        <begin position="15"/>
        <end position="502"/>
    </location>
</feature>
<evidence type="ECO:0000313" key="9">
    <source>
        <dbReference type="EMBL" id="RKT82418.1"/>
    </source>
</evidence>
<feature type="transmembrane region" description="Helical" evidence="7">
    <location>
        <begin position="171"/>
        <end position="190"/>
    </location>
</feature>
<evidence type="ECO:0000259" key="8">
    <source>
        <dbReference type="PROSITE" id="PS50850"/>
    </source>
</evidence>
<protein>
    <submittedName>
        <fullName evidence="9">DHA2 family multidrug resistance protein-like MFS transporter</fullName>
    </submittedName>
</protein>
<feature type="transmembrane region" description="Helical" evidence="7">
    <location>
        <begin position="302"/>
        <end position="320"/>
    </location>
</feature>
<feature type="transmembrane region" description="Helical" evidence="7">
    <location>
        <begin position="332"/>
        <end position="352"/>
    </location>
</feature>
<dbReference type="CDD" id="cd17321">
    <property type="entry name" value="MFS_MMR_MDR_like"/>
    <property type="match status" value="1"/>
</dbReference>
<dbReference type="Gene3D" id="1.20.1250.20">
    <property type="entry name" value="MFS general substrate transporter like domains"/>
    <property type="match status" value="1"/>
</dbReference>
<accession>A0ABX9T5X4</accession>
<dbReference type="PANTHER" id="PTHR42718:SF47">
    <property type="entry name" value="METHYL VIOLOGEN RESISTANCE PROTEIN SMVA"/>
    <property type="match status" value="1"/>
</dbReference>
<proteinExistence type="predicted"/>
<dbReference type="EMBL" id="RBXX01000002">
    <property type="protein sequence ID" value="RKT82418.1"/>
    <property type="molecule type" value="Genomic_DNA"/>
</dbReference>
<keyword evidence="6 7" id="KW-0472">Membrane</keyword>
<reference evidence="9 10" key="1">
    <citation type="submission" date="2018-10" db="EMBL/GenBank/DDBJ databases">
        <title>Sequencing the genomes of 1000 actinobacteria strains.</title>
        <authorList>
            <person name="Klenk H.-P."/>
        </authorList>
    </citation>
    <scope>NUCLEOTIDE SEQUENCE [LARGE SCALE GENOMIC DNA]</scope>
    <source>
        <strain evidence="9 10">DSM 45119</strain>
    </source>
</reference>
<evidence type="ECO:0000256" key="4">
    <source>
        <dbReference type="ARBA" id="ARBA00022692"/>
    </source>
</evidence>
<feature type="transmembrane region" description="Helical" evidence="7">
    <location>
        <begin position="51"/>
        <end position="69"/>
    </location>
</feature>
<gene>
    <name evidence="9" type="ORF">ATL45_0665</name>
</gene>
<evidence type="ECO:0000256" key="3">
    <source>
        <dbReference type="ARBA" id="ARBA00022475"/>
    </source>
</evidence>
<feature type="transmembrane region" description="Helical" evidence="7">
    <location>
        <begin position="405"/>
        <end position="425"/>
    </location>
</feature>
<dbReference type="Gene3D" id="1.20.1720.10">
    <property type="entry name" value="Multidrug resistance protein D"/>
    <property type="match status" value="1"/>
</dbReference>
<keyword evidence="10" id="KW-1185">Reference proteome</keyword>
<feature type="transmembrane region" description="Helical" evidence="7">
    <location>
        <begin position="202"/>
        <end position="220"/>
    </location>
</feature>
<sequence>MRTSRSRAGRREWAGLAVLALPVLMLSINNSALHLVLPTLSADLAATGPQLLWIVDVHGFATAALLITMGSLGDRIGHRRLLLAGTAVFGTATLLAAFAPNAEVLILTRALVGAAGATLMPTTLALLRTMFQAPEQRAAAISWWVTGFIAGNVLGPVAGGLLMELAGWRSVFLLGVPVLAPLLVTGPFLLPEQRDRSGGRPDFTSSLLSAAAVVLFVYGLKELSTGAQRLVPALAILGGLVVGYAFVRRQRRSPQPMLDLSLLGDRAFTAPLLAVTLMVFTTAGTTLLLAQHLQGVLGLPPLQAAIWLLPSTVAGIALSASSSVFTRRFRPAVLLTAGLVIAAVGTGLLAVADGPAAPVLLVIGMIVLRIGAVPVMTASTSAIIDAVPAERAGSATALKETCGELGIALGVTVLGSVGTAVYRGALGDAVPSAVGAEAAEAARGGIGAAVELAARLPRAEGVELLDRAREAWTEALHISTAIGAVVLVGTALLVWSAAPREVAGTSR</sequence>
<dbReference type="RefSeq" id="WP_143121734.1">
    <property type="nucleotide sequence ID" value="NZ_FOUP01000016.1"/>
</dbReference>
<dbReference type="SUPFAM" id="SSF103473">
    <property type="entry name" value="MFS general substrate transporter"/>
    <property type="match status" value="1"/>
</dbReference>
<evidence type="ECO:0000256" key="2">
    <source>
        <dbReference type="ARBA" id="ARBA00022448"/>
    </source>
</evidence>
<dbReference type="PROSITE" id="PS50850">
    <property type="entry name" value="MFS"/>
    <property type="match status" value="1"/>
</dbReference>
<feature type="transmembrane region" description="Helical" evidence="7">
    <location>
        <begin position="81"/>
        <end position="100"/>
    </location>
</feature>
<evidence type="ECO:0000256" key="7">
    <source>
        <dbReference type="SAM" id="Phobius"/>
    </source>
</evidence>
<keyword evidence="4 7" id="KW-0812">Transmembrane</keyword>
<feature type="transmembrane region" description="Helical" evidence="7">
    <location>
        <begin position="268"/>
        <end position="290"/>
    </location>
</feature>
<dbReference type="InterPro" id="IPR011701">
    <property type="entry name" value="MFS"/>
</dbReference>
<feature type="transmembrane region" description="Helical" evidence="7">
    <location>
        <begin position="358"/>
        <end position="384"/>
    </location>
</feature>
<name>A0ABX9T5X4_9PSEU</name>
<feature type="transmembrane region" description="Helical" evidence="7">
    <location>
        <begin position="475"/>
        <end position="498"/>
    </location>
</feature>
<organism evidence="9 10">
    <name type="scientific">Saccharopolyspora antimicrobica</name>
    <dbReference type="NCBI Taxonomy" id="455193"/>
    <lineage>
        <taxon>Bacteria</taxon>
        <taxon>Bacillati</taxon>
        <taxon>Actinomycetota</taxon>
        <taxon>Actinomycetes</taxon>
        <taxon>Pseudonocardiales</taxon>
        <taxon>Pseudonocardiaceae</taxon>
        <taxon>Saccharopolyspora</taxon>
    </lineage>
</organism>
<dbReference type="Proteomes" id="UP000270697">
    <property type="component" value="Unassembled WGS sequence"/>
</dbReference>
<feature type="transmembrane region" description="Helical" evidence="7">
    <location>
        <begin position="226"/>
        <end position="247"/>
    </location>
</feature>
<comment type="caution">
    <text evidence="9">The sequence shown here is derived from an EMBL/GenBank/DDBJ whole genome shotgun (WGS) entry which is preliminary data.</text>
</comment>
<comment type="subcellular location">
    <subcellularLocation>
        <location evidence="1">Cell membrane</location>
        <topology evidence="1">Multi-pass membrane protein</topology>
    </subcellularLocation>
</comment>
<evidence type="ECO:0000256" key="6">
    <source>
        <dbReference type="ARBA" id="ARBA00023136"/>
    </source>
</evidence>
<dbReference type="InterPro" id="IPR020846">
    <property type="entry name" value="MFS_dom"/>
</dbReference>
<keyword evidence="2" id="KW-0813">Transport</keyword>
<dbReference type="InterPro" id="IPR036259">
    <property type="entry name" value="MFS_trans_sf"/>
</dbReference>
<keyword evidence="5 7" id="KW-1133">Transmembrane helix</keyword>
<feature type="transmembrane region" description="Helical" evidence="7">
    <location>
        <begin position="106"/>
        <end position="127"/>
    </location>
</feature>
<dbReference type="PANTHER" id="PTHR42718">
    <property type="entry name" value="MAJOR FACILITATOR SUPERFAMILY MULTIDRUG TRANSPORTER MFSC"/>
    <property type="match status" value="1"/>
</dbReference>